<dbReference type="PANTHER" id="PTHR10366">
    <property type="entry name" value="NAD DEPENDENT EPIMERASE/DEHYDRATASE"/>
    <property type="match status" value="1"/>
</dbReference>
<dbReference type="InterPro" id="IPR001509">
    <property type="entry name" value="Epimerase_deHydtase"/>
</dbReference>
<evidence type="ECO:0000259" key="3">
    <source>
        <dbReference type="Pfam" id="PF01370"/>
    </source>
</evidence>
<dbReference type="PANTHER" id="PTHR10366:SF564">
    <property type="entry name" value="STEROL-4-ALPHA-CARBOXYLATE 3-DEHYDROGENASE, DECARBOXYLATING"/>
    <property type="match status" value="1"/>
</dbReference>
<dbReference type="KEGG" id="pchm:VFPPC_10370"/>
<dbReference type="GO" id="GO:0016616">
    <property type="term" value="F:oxidoreductase activity, acting on the CH-OH group of donors, NAD or NADP as acceptor"/>
    <property type="evidence" value="ECO:0007669"/>
    <property type="project" value="TreeGrafter"/>
</dbReference>
<evidence type="ECO:0000313" key="5">
    <source>
        <dbReference type="Proteomes" id="UP000078397"/>
    </source>
</evidence>
<dbReference type="Gene3D" id="3.40.50.720">
    <property type="entry name" value="NAD(P)-binding Rossmann-like Domain"/>
    <property type="match status" value="1"/>
</dbReference>
<dbReference type="Pfam" id="PF01370">
    <property type="entry name" value="Epimerase"/>
    <property type="match status" value="1"/>
</dbReference>
<name>A0A179F1Z8_METCM</name>
<dbReference type="Proteomes" id="UP000078397">
    <property type="component" value="Unassembled WGS sequence"/>
</dbReference>
<reference evidence="4 5" key="1">
    <citation type="journal article" date="2016" name="PLoS Pathog.">
        <title>Biosynthesis of antibiotic leucinostatins in bio-control fungus Purpureocillium lilacinum and their inhibition on phytophthora revealed by genome mining.</title>
        <authorList>
            <person name="Wang G."/>
            <person name="Liu Z."/>
            <person name="Lin R."/>
            <person name="Li E."/>
            <person name="Mao Z."/>
            <person name="Ling J."/>
            <person name="Yang Y."/>
            <person name="Yin W.B."/>
            <person name="Xie B."/>
        </authorList>
    </citation>
    <scope>NUCLEOTIDE SEQUENCE [LARGE SCALE GENOMIC DNA]</scope>
    <source>
        <strain evidence="4">170</strain>
    </source>
</reference>
<proteinExistence type="inferred from homology"/>
<evidence type="ECO:0000256" key="2">
    <source>
        <dbReference type="ARBA" id="ARBA00023445"/>
    </source>
</evidence>
<keyword evidence="5" id="KW-1185">Reference proteome</keyword>
<dbReference type="OrthoDB" id="2735536at2759"/>
<protein>
    <submittedName>
        <fullName evidence="4">Reductase</fullName>
    </submittedName>
</protein>
<keyword evidence="1" id="KW-0560">Oxidoreductase</keyword>
<dbReference type="InterPro" id="IPR036291">
    <property type="entry name" value="NAD(P)-bd_dom_sf"/>
</dbReference>
<comment type="caution">
    <text evidence="4">The sequence shown here is derived from an EMBL/GenBank/DDBJ whole genome shotgun (WGS) entry which is preliminary data.</text>
</comment>
<evidence type="ECO:0000313" key="4">
    <source>
        <dbReference type="EMBL" id="OAQ59310.1"/>
    </source>
</evidence>
<gene>
    <name evidence="4" type="ORF">VFPPC_10370</name>
</gene>
<comment type="similarity">
    <text evidence="2">Belongs to the NAD(P)-dependent epimerase/dehydratase family. Dihydroflavonol-4-reductase subfamily.</text>
</comment>
<dbReference type="EMBL" id="LSBJ02000011">
    <property type="protein sequence ID" value="OAQ59310.1"/>
    <property type="molecule type" value="Genomic_DNA"/>
</dbReference>
<dbReference type="RefSeq" id="XP_018137334.1">
    <property type="nucleotide sequence ID" value="XM_018288752.1"/>
</dbReference>
<feature type="domain" description="NAD-dependent epimerase/dehydratase" evidence="3">
    <location>
        <begin position="8"/>
        <end position="218"/>
    </location>
</feature>
<organism evidence="4 5">
    <name type="scientific">Pochonia chlamydosporia 170</name>
    <dbReference type="NCBI Taxonomy" id="1380566"/>
    <lineage>
        <taxon>Eukaryota</taxon>
        <taxon>Fungi</taxon>
        <taxon>Dikarya</taxon>
        <taxon>Ascomycota</taxon>
        <taxon>Pezizomycotina</taxon>
        <taxon>Sordariomycetes</taxon>
        <taxon>Hypocreomycetidae</taxon>
        <taxon>Hypocreales</taxon>
        <taxon>Clavicipitaceae</taxon>
        <taxon>Pochonia</taxon>
    </lineage>
</organism>
<dbReference type="STRING" id="1380566.A0A179F1Z8"/>
<evidence type="ECO:0000256" key="1">
    <source>
        <dbReference type="ARBA" id="ARBA00023002"/>
    </source>
</evidence>
<dbReference type="GeneID" id="28852746"/>
<dbReference type="AlphaFoldDB" id="A0A179F1Z8"/>
<dbReference type="SUPFAM" id="SSF51735">
    <property type="entry name" value="NAD(P)-binding Rossmann-fold domains"/>
    <property type="match status" value="1"/>
</dbReference>
<sequence>MTSSKPLVLLTGASGFLGYLTLVNLLKSGYRVRAVVRSQAKANKILTAPSLRDLDPSPETLLFSIISDLSIPGALDDAFRDVTYAIHVASPVPAFGANHGPPTEEYDEYFVQNAVNIDVGLLKSAATVDSVRRVVFTSSCMAVVPFSYYAGGDVDYHVRFGPDSRTTNIAGPLGNDVQAYAAGKIAALNAVENWISETSQKIKFDTITVVPGFIFGRNELTESIEDLRVGSTNSVLLSFLLGGQNEWPYNGNSVLGSDVAQVLVKVLKPEVEGNQSFITSKAITWEDALDTIRNHYPEAVSAGQLSATGKQPTLPIILDSSKTEKVLGITFSTFEEQVREVANQYLELHDARQTASRTT</sequence>
<accession>A0A179F1Z8</accession>
<dbReference type="InterPro" id="IPR050425">
    <property type="entry name" value="NAD(P)_dehydrat-like"/>
</dbReference>